<reference evidence="1 2" key="1">
    <citation type="journal article" date="2019" name="Commun. Biol.">
        <title>The bagworm genome reveals a unique fibroin gene that provides high tensile strength.</title>
        <authorList>
            <person name="Kono N."/>
            <person name="Nakamura H."/>
            <person name="Ohtoshi R."/>
            <person name="Tomita M."/>
            <person name="Numata K."/>
            <person name="Arakawa K."/>
        </authorList>
    </citation>
    <scope>NUCLEOTIDE SEQUENCE [LARGE SCALE GENOMIC DNA]</scope>
</reference>
<keyword evidence="2" id="KW-1185">Reference proteome</keyword>
<dbReference type="EMBL" id="BGZK01000012">
    <property type="protein sequence ID" value="GBP03972.1"/>
    <property type="molecule type" value="Genomic_DNA"/>
</dbReference>
<accession>A0A4C1SPC8</accession>
<organism evidence="1 2">
    <name type="scientific">Eumeta variegata</name>
    <name type="common">Bagworm moth</name>
    <name type="synonym">Eumeta japonica</name>
    <dbReference type="NCBI Taxonomy" id="151549"/>
    <lineage>
        <taxon>Eukaryota</taxon>
        <taxon>Metazoa</taxon>
        <taxon>Ecdysozoa</taxon>
        <taxon>Arthropoda</taxon>
        <taxon>Hexapoda</taxon>
        <taxon>Insecta</taxon>
        <taxon>Pterygota</taxon>
        <taxon>Neoptera</taxon>
        <taxon>Endopterygota</taxon>
        <taxon>Lepidoptera</taxon>
        <taxon>Glossata</taxon>
        <taxon>Ditrysia</taxon>
        <taxon>Tineoidea</taxon>
        <taxon>Psychidae</taxon>
        <taxon>Oiketicinae</taxon>
        <taxon>Eumeta</taxon>
    </lineage>
</organism>
<dbReference type="AlphaFoldDB" id="A0A4C1SPC8"/>
<sequence length="149" mass="16898">MRGLELSSQRQSDLEVASDRCQRDGKDLDRRLNVFSEARSKCVTSRTLRPIVPLYCSALALARSAQAERDRVMLFLISPVCETLRYERGARSTRLRNLDAGAASRLALFVGRAVDFRILIGLSGEMENVDRKLRKLFAIVFLEGMYRAK</sequence>
<dbReference type="Proteomes" id="UP000299102">
    <property type="component" value="Unassembled WGS sequence"/>
</dbReference>
<comment type="caution">
    <text evidence="1">The sequence shown here is derived from an EMBL/GenBank/DDBJ whole genome shotgun (WGS) entry which is preliminary data.</text>
</comment>
<gene>
    <name evidence="1" type="ORF">EVAR_74758_1</name>
</gene>
<name>A0A4C1SPC8_EUMVA</name>
<evidence type="ECO:0000313" key="1">
    <source>
        <dbReference type="EMBL" id="GBP03972.1"/>
    </source>
</evidence>
<proteinExistence type="predicted"/>
<protein>
    <submittedName>
        <fullName evidence="1">Uncharacterized protein</fullName>
    </submittedName>
</protein>
<evidence type="ECO:0000313" key="2">
    <source>
        <dbReference type="Proteomes" id="UP000299102"/>
    </source>
</evidence>